<sequence length="95" mass="10940">MSITKVCVLDNIHSLAQVYDRLEEAFSLPEYFGRNFDALYDCLSADVEGPMEIRWVDYQQAACRLGEDVVDTLLNIFEDVQMEREDFKLVLGDVV</sequence>
<keyword evidence="4" id="KW-1185">Reference proteome</keyword>
<protein>
    <submittedName>
        <fullName evidence="3">Barstar family protein</fullName>
    </submittedName>
</protein>
<comment type="similarity">
    <text evidence="1">Belongs to the barstar family.</text>
</comment>
<evidence type="ECO:0000256" key="1">
    <source>
        <dbReference type="ARBA" id="ARBA00006845"/>
    </source>
</evidence>
<accession>A0A849P7Q3</accession>
<reference evidence="3 4" key="1">
    <citation type="submission" date="2020-05" db="EMBL/GenBank/DDBJ databases">
        <authorList>
            <person name="Niu N."/>
        </authorList>
    </citation>
    <scope>NUCLEOTIDE SEQUENCE [LARGE SCALE GENOMIC DNA]</scope>
    <source>
        <strain evidence="3 4">3340-03</strain>
    </source>
</reference>
<dbReference type="RefSeq" id="WP_171680510.1">
    <property type="nucleotide sequence ID" value="NZ_JABGBN010000004.1"/>
</dbReference>
<organism evidence="3 4">
    <name type="scientific">Pelistega suis</name>
    <dbReference type="NCBI Taxonomy" id="1631957"/>
    <lineage>
        <taxon>Bacteria</taxon>
        <taxon>Pseudomonadati</taxon>
        <taxon>Pseudomonadota</taxon>
        <taxon>Betaproteobacteria</taxon>
        <taxon>Burkholderiales</taxon>
        <taxon>Alcaligenaceae</taxon>
        <taxon>Pelistega</taxon>
    </lineage>
</organism>
<evidence type="ECO:0000313" key="4">
    <source>
        <dbReference type="Proteomes" id="UP000537862"/>
    </source>
</evidence>
<proteinExistence type="inferred from homology"/>
<evidence type="ECO:0000259" key="2">
    <source>
        <dbReference type="Pfam" id="PF01337"/>
    </source>
</evidence>
<dbReference type="Proteomes" id="UP000537862">
    <property type="component" value="Unassembled WGS sequence"/>
</dbReference>
<dbReference type="SUPFAM" id="SSF52038">
    <property type="entry name" value="Barstar-related"/>
    <property type="match status" value="1"/>
</dbReference>
<gene>
    <name evidence="3" type="ORF">HKX39_06475</name>
</gene>
<name>A0A849P7Q3_9BURK</name>
<dbReference type="AlphaFoldDB" id="A0A849P7Q3"/>
<comment type="caution">
    <text evidence="3">The sequence shown here is derived from an EMBL/GenBank/DDBJ whole genome shotgun (WGS) entry which is preliminary data.</text>
</comment>
<dbReference type="InterPro" id="IPR000468">
    <property type="entry name" value="Barstar"/>
</dbReference>
<dbReference type="InterPro" id="IPR035905">
    <property type="entry name" value="Barstar-like_sf"/>
</dbReference>
<dbReference type="Pfam" id="PF01337">
    <property type="entry name" value="Barstar"/>
    <property type="match status" value="1"/>
</dbReference>
<evidence type="ECO:0000313" key="3">
    <source>
        <dbReference type="EMBL" id="NOL51812.1"/>
    </source>
</evidence>
<dbReference type="Gene3D" id="3.30.370.10">
    <property type="entry name" value="Barstar-like"/>
    <property type="match status" value="1"/>
</dbReference>
<feature type="domain" description="Barstar (barnase inhibitor)" evidence="2">
    <location>
        <begin position="7"/>
        <end position="90"/>
    </location>
</feature>
<dbReference type="EMBL" id="JABGBN010000004">
    <property type="protein sequence ID" value="NOL51812.1"/>
    <property type="molecule type" value="Genomic_DNA"/>
</dbReference>